<feature type="compositionally biased region" description="Low complexity" evidence="1">
    <location>
        <begin position="353"/>
        <end position="364"/>
    </location>
</feature>
<evidence type="ECO:0000256" key="3">
    <source>
        <dbReference type="SAM" id="SignalP"/>
    </source>
</evidence>
<feature type="compositionally biased region" description="Basic and acidic residues" evidence="1">
    <location>
        <begin position="201"/>
        <end position="220"/>
    </location>
</feature>
<dbReference type="GO" id="GO:0005886">
    <property type="term" value="C:plasma membrane"/>
    <property type="evidence" value="ECO:0007669"/>
    <property type="project" value="TreeGrafter"/>
</dbReference>
<feature type="domain" description="SAB" evidence="4">
    <location>
        <begin position="364"/>
        <end position="411"/>
    </location>
</feature>
<feature type="region of interest" description="Disordered" evidence="1">
    <location>
        <begin position="340"/>
        <end position="371"/>
    </location>
</feature>
<dbReference type="InterPro" id="IPR007477">
    <property type="entry name" value="SAB_dom"/>
</dbReference>
<dbReference type="PANTHER" id="PTHR23280:SF20">
    <property type="entry name" value="BAND 4.1-LIKE PROTEIN 3"/>
    <property type="match status" value="1"/>
</dbReference>
<evidence type="ECO:0000313" key="7">
    <source>
        <dbReference type="Proteomes" id="UP000001645"/>
    </source>
</evidence>
<proteinExistence type="predicted"/>
<reference evidence="6 7" key="1">
    <citation type="journal article" date="2010" name="PLoS Biol.">
        <title>Multi-platform next-generation sequencing of the domestic turkey (Meleagris gallopavo): genome assembly and analysis.</title>
        <authorList>
            <person name="Dalloul R.A."/>
            <person name="Long J.A."/>
            <person name="Zimin A.V."/>
            <person name="Aslam L."/>
            <person name="Beal K."/>
            <person name="Blomberg L.A."/>
            <person name="Bouffard P."/>
            <person name="Burt D.W."/>
            <person name="Crasta O."/>
            <person name="Crooijmans R.P."/>
            <person name="Cooper K."/>
            <person name="Coulombe R.A."/>
            <person name="De S."/>
            <person name="Delany M.E."/>
            <person name="Dodgson J.B."/>
            <person name="Dong J.J."/>
            <person name="Evans C."/>
            <person name="Frederickson K.M."/>
            <person name="Flicek P."/>
            <person name="Florea L."/>
            <person name="Folkerts O."/>
            <person name="Groenen M.A."/>
            <person name="Harkins T.T."/>
            <person name="Herrero J."/>
            <person name="Hoffmann S."/>
            <person name="Megens H.J."/>
            <person name="Jiang A."/>
            <person name="de Jong P."/>
            <person name="Kaiser P."/>
            <person name="Kim H."/>
            <person name="Kim K.W."/>
            <person name="Kim S."/>
            <person name="Langenberger D."/>
            <person name="Lee M.K."/>
            <person name="Lee T."/>
            <person name="Mane S."/>
            <person name="Marcais G."/>
            <person name="Marz M."/>
            <person name="McElroy A.P."/>
            <person name="Modise T."/>
            <person name="Nefedov M."/>
            <person name="Notredame C."/>
            <person name="Paton I.R."/>
            <person name="Payne W.S."/>
            <person name="Pertea G."/>
            <person name="Prickett D."/>
            <person name="Puiu D."/>
            <person name="Qioa D."/>
            <person name="Raineri E."/>
            <person name="Ruffier M."/>
            <person name="Salzberg S.L."/>
            <person name="Schatz M.C."/>
            <person name="Scheuring C."/>
            <person name="Schmidt C.J."/>
            <person name="Schroeder S."/>
            <person name="Searle S.M."/>
            <person name="Smith E.J."/>
            <person name="Smith J."/>
            <person name="Sonstegard T.S."/>
            <person name="Stadler P.F."/>
            <person name="Tafer H."/>
            <person name="Tu Z.J."/>
            <person name="Van Tassell C.P."/>
            <person name="Vilella A.J."/>
            <person name="Williams K.P."/>
            <person name="Yorke J.A."/>
            <person name="Zhang L."/>
            <person name="Zhang H.B."/>
            <person name="Zhang X."/>
            <person name="Zhang Y."/>
            <person name="Reed K.M."/>
        </authorList>
    </citation>
    <scope>NUCLEOTIDE SEQUENCE [LARGE SCALE GENOMIC DNA]</scope>
</reference>
<feature type="transmembrane region" description="Helical" evidence="2">
    <location>
        <begin position="294"/>
        <end position="325"/>
    </location>
</feature>
<dbReference type="Proteomes" id="UP000001645">
    <property type="component" value="Chromosome 3"/>
</dbReference>
<feature type="region of interest" description="Disordered" evidence="1">
    <location>
        <begin position="534"/>
        <end position="596"/>
    </location>
</feature>
<reference evidence="6" key="2">
    <citation type="submission" date="2025-08" db="UniProtKB">
        <authorList>
            <consortium name="Ensembl"/>
        </authorList>
    </citation>
    <scope>IDENTIFICATION</scope>
</reference>
<organism evidence="6 7">
    <name type="scientific">Meleagris gallopavo</name>
    <name type="common">Wild turkey</name>
    <dbReference type="NCBI Taxonomy" id="9103"/>
    <lineage>
        <taxon>Eukaryota</taxon>
        <taxon>Metazoa</taxon>
        <taxon>Chordata</taxon>
        <taxon>Craniata</taxon>
        <taxon>Vertebrata</taxon>
        <taxon>Euteleostomi</taxon>
        <taxon>Archelosauria</taxon>
        <taxon>Archosauria</taxon>
        <taxon>Dinosauria</taxon>
        <taxon>Saurischia</taxon>
        <taxon>Theropoda</taxon>
        <taxon>Coelurosauria</taxon>
        <taxon>Aves</taxon>
        <taxon>Neognathae</taxon>
        <taxon>Galloanserae</taxon>
        <taxon>Galliformes</taxon>
        <taxon>Phasianidae</taxon>
        <taxon>Meleagridinae</taxon>
        <taxon>Meleagris</taxon>
    </lineage>
</organism>
<feature type="compositionally biased region" description="Basic and acidic residues" evidence="1">
    <location>
        <begin position="539"/>
        <end position="559"/>
    </location>
</feature>
<name>G1NB16_MELGA</name>
<dbReference type="GO" id="GO:0030866">
    <property type="term" value="P:cortical actin cytoskeleton organization"/>
    <property type="evidence" value="ECO:0007669"/>
    <property type="project" value="InterPro"/>
</dbReference>
<feature type="compositionally biased region" description="Acidic residues" evidence="1">
    <location>
        <begin position="342"/>
        <end position="352"/>
    </location>
</feature>
<evidence type="ECO:0000259" key="5">
    <source>
        <dbReference type="Pfam" id="PF05902"/>
    </source>
</evidence>
<dbReference type="HOGENOM" id="CLU_003623_0_0_1"/>
<dbReference type="Pfam" id="PF05902">
    <property type="entry name" value="4_1_CTD"/>
    <property type="match status" value="1"/>
</dbReference>
<reference evidence="6" key="3">
    <citation type="submission" date="2025-09" db="UniProtKB">
        <authorList>
            <consortium name="Ensembl"/>
        </authorList>
    </citation>
    <scope>IDENTIFICATION</scope>
</reference>
<evidence type="ECO:0000259" key="4">
    <source>
        <dbReference type="Pfam" id="PF04382"/>
    </source>
</evidence>
<dbReference type="GO" id="GO:0003779">
    <property type="term" value="F:actin binding"/>
    <property type="evidence" value="ECO:0007669"/>
    <property type="project" value="InterPro"/>
</dbReference>
<dbReference type="InterPro" id="IPR008379">
    <property type="entry name" value="Band_4.1_C"/>
</dbReference>
<dbReference type="GO" id="GO:0005198">
    <property type="term" value="F:structural molecule activity"/>
    <property type="evidence" value="ECO:0007669"/>
    <property type="project" value="InterPro"/>
</dbReference>
<sequence length="736" mass="80599">MPIMFCIMINYSVILALWFATHASNFTCLIRPGESVINCRAKSRIWCSCYISQYLDVLLTQLFNFMQLLSKRYFRLSLFKYLLLASVNENHEMYMKDSVSAAEVGTGQYATTKGISQTNLITTVTPEKKAEEEKDDEEGKKKRAEEVTPISAVRHDTKPPFLGTDSLHSSPSLQPGPHASSAKLRRRCKESARKKPLGCESPKEGASKHREAEPDSDRKGRVCSAEQDVAFGYKQKASKGGTLFSFSLQLPDSFPSLLDDDGYLSLPNLSETNLLPASVQHYLPIRSPSLVPCFLFIFFFLLSASFSVPYALTLSFPLAMCLCYLEPKAASLSASLANDLSDSSEEETDSEQTDTAADGETTATEDLDKTQEDLMKHQTNISELKRTFLETSTETTVSNEWEKRLSTSPVRLAARQEEAPMIEPLVPEETKQSTGEKTLDGSDIFSLIESARKPTEFIGGVTTTSHSWAQRIDTTTSQEITSSELKQEAQPHQDAVTKVVQETVVIEERRGMNVHASGDPATVAGLADAQAQAASASAKGKEGSDVTKGAKEEKKEAHKAVTKQEGISAATSHEQAEEHSTTVHVSDSLERKPHFESPVVKTETISFSSVSTGGENLEISTKEVPVVHTETKTITYESSQVDSGADSEPGVLMSAQTITSETTSTTTTTHITKTVKGGISETRIEKRIVITGDADIDHDQALAQAIKEAKEQHPDMSVTKVVVHKETEITPEDGED</sequence>
<protein>
    <submittedName>
        <fullName evidence="6">Uncharacterized protein</fullName>
    </submittedName>
</protein>
<keyword evidence="3" id="KW-0732">Signal</keyword>
<evidence type="ECO:0000313" key="6">
    <source>
        <dbReference type="Ensembl" id="ENSMGAP00000009771.3"/>
    </source>
</evidence>
<keyword evidence="2" id="KW-0812">Transmembrane</keyword>
<accession>G1NB16</accession>
<dbReference type="GeneTree" id="ENSGT00940000157047"/>
<feature type="signal peptide" evidence="3">
    <location>
        <begin position="1"/>
        <end position="23"/>
    </location>
</feature>
<feature type="compositionally biased region" description="Basic residues" evidence="1">
    <location>
        <begin position="183"/>
        <end position="196"/>
    </location>
</feature>
<dbReference type="Ensembl" id="ENSMGAT00000010605.3">
    <property type="protein sequence ID" value="ENSMGAP00000009771.3"/>
    <property type="gene ID" value="ENSMGAG00000009404.3"/>
</dbReference>
<dbReference type="GO" id="GO:0031032">
    <property type="term" value="P:actomyosin structure organization"/>
    <property type="evidence" value="ECO:0007669"/>
    <property type="project" value="TreeGrafter"/>
</dbReference>
<keyword evidence="7" id="KW-1185">Reference proteome</keyword>
<evidence type="ECO:0000256" key="2">
    <source>
        <dbReference type="SAM" id="Phobius"/>
    </source>
</evidence>
<feature type="chain" id="PRO_5032705016" evidence="3">
    <location>
        <begin position="24"/>
        <end position="736"/>
    </location>
</feature>
<dbReference type="AlphaFoldDB" id="G1NB16"/>
<evidence type="ECO:0000256" key="1">
    <source>
        <dbReference type="SAM" id="MobiDB-lite"/>
    </source>
</evidence>
<feature type="compositionally biased region" description="Basic and acidic residues" evidence="1">
    <location>
        <begin position="126"/>
        <end position="146"/>
    </location>
</feature>
<dbReference type="Pfam" id="PF04382">
    <property type="entry name" value="SAB"/>
    <property type="match status" value="1"/>
</dbReference>
<dbReference type="GO" id="GO:0005856">
    <property type="term" value="C:cytoskeleton"/>
    <property type="evidence" value="ECO:0007669"/>
    <property type="project" value="InterPro"/>
</dbReference>
<feature type="domain" description="Band 4.1 C-terminal" evidence="5">
    <location>
        <begin position="622"/>
        <end position="728"/>
    </location>
</feature>
<dbReference type="Bgee" id="ENSMGAG00000009404">
    <property type="expression patterns" value="Expressed in brain and 16 other cell types or tissues"/>
</dbReference>
<gene>
    <name evidence="6" type="primary">LOC100548280</name>
</gene>
<feature type="compositionally biased region" description="Basic and acidic residues" evidence="1">
    <location>
        <begin position="574"/>
        <end position="595"/>
    </location>
</feature>
<dbReference type="PANTHER" id="PTHR23280">
    <property type="entry name" value="4.1 G PROTEIN"/>
    <property type="match status" value="1"/>
</dbReference>
<feature type="region of interest" description="Disordered" evidence="1">
    <location>
        <begin position="120"/>
        <end position="221"/>
    </location>
</feature>
<keyword evidence="2" id="KW-0472">Membrane</keyword>
<keyword evidence="2" id="KW-1133">Transmembrane helix</keyword>